<organism evidence="1 2">
    <name type="scientific">Arctium lappa</name>
    <name type="common">Greater burdock</name>
    <name type="synonym">Lappa major</name>
    <dbReference type="NCBI Taxonomy" id="4217"/>
    <lineage>
        <taxon>Eukaryota</taxon>
        <taxon>Viridiplantae</taxon>
        <taxon>Streptophyta</taxon>
        <taxon>Embryophyta</taxon>
        <taxon>Tracheophyta</taxon>
        <taxon>Spermatophyta</taxon>
        <taxon>Magnoliopsida</taxon>
        <taxon>eudicotyledons</taxon>
        <taxon>Gunneridae</taxon>
        <taxon>Pentapetalae</taxon>
        <taxon>asterids</taxon>
        <taxon>campanulids</taxon>
        <taxon>Asterales</taxon>
        <taxon>Asteraceae</taxon>
        <taxon>Carduoideae</taxon>
        <taxon>Cardueae</taxon>
        <taxon>Arctiinae</taxon>
        <taxon>Arctium</taxon>
    </lineage>
</organism>
<evidence type="ECO:0000313" key="2">
    <source>
        <dbReference type="Proteomes" id="UP001055879"/>
    </source>
</evidence>
<dbReference type="EMBL" id="CM042048">
    <property type="protein sequence ID" value="KAI3757468.1"/>
    <property type="molecule type" value="Genomic_DNA"/>
</dbReference>
<reference evidence="1 2" key="2">
    <citation type="journal article" date="2022" name="Mol. Ecol. Resour.">
        <title>The genomes of chicory, endive, great burdock and yacon provide insights into Asteraceae paleo-polyploidization history and plant inulin production.</title>
        <authorList>
            <person name="Fan W."/>
            <person name="Wang S."/>
            <person name="Wang H."/>
            <person name="Wang A."/>
            <person name="Jiang F."/>
            <person name="Liu H."/>
            <person name="Zhao H."/>
            <person name="Xu D."/>
            <person name="Zhang Y."/>
        </authorList>
    </citation>
    <scope>NUCLEOTIDE SEQUENCE [LARGE SCALE GENOMIC DNA]</scope>
    <source>
        <strain evidence="2">cv. Niubang</strain>
    </source>
</reference>
<accession>A0ACB9EFW2</accession>
<gene>
    <name evidence="1" type="ORF">L6452_05005</name>
</gene>
<evidence type="ECO:0000313" key="1">
    <source>
        <dbReference type="EMBL" id="KAI3757468.1"/>
    </source>
</evidence>
<proteinExistence type="predicted"/>
<name>A0ACB9EFW2_ARCLA</name>
<protein>
    <submittedName>
        <fullName evidence="1">Uncharacterized protein</fullName>
    </submittedName>
</protein>
<sequence length="211" mass="23735">MRIGEFQSPLPTTAFCTSIKHVTETLHSSLSQRHPWLKLVDCSRFSKVESVTDVATRIQKNYAYFRVNYLTVVAAAVGFSLLANHLYLIILIGLLAVWLFERETFGVLVLATISRFLHLFRPSDPTLVVLDRTISDRETLNILIVRSIVVIFLTNVGSILISVLLAGNTIVCFHGAFRKPTYLFLDEQEASASTRFSHSSMKVDINDPTFV</sequence>
<keyword evidence="2" id="KW-1185">Reference proteome</keyword>
<comment type="caution">
    <text evidence="1">The sequence shown here is derived from an EMBL/GenBank/DDBJ whole genome shotgun (WGS) entry which is preliminary data.</text>
</comment>
<dbReference type="Proteomes" id="UP001055879">
    <property type="component" value="Linkage Group LG02"/>
</dbReference>
<reference evidence="2" key="1">
    <citation type="journal article" date="2022" name="Mol. Ecol. Resour.">
        <title>The genomes of chicory, endive, great burdock and yacon provide insights into Asteraceae palaeo-polyploidization history and plant inulin production.</title>
        <authorList>
            <person name="Fan W."/>
            <person name="Wang S."/>
            <person name="Wang H."/>
            <person name="Wang A."/>
            <person name="Jiang F."/>
            <person name="Liu H."/>
            <person name="Zhao H."/>
            <person name="Xu D."/>
            <person name="Zhang Y."/>
        </authorList>
    </citation>
    <scope>NUCLEOTIDE SEQUENCE [LARGE SCALE GENOMIC DNA]</scope>
    <source>
        <strain evidence="2">cv. Niubang</strain>
    </source>
</reference>